<keyword evidence="2" id="KW-1185">Reference proteome</keyword>
<organism evidence="1 2">
    <name type="scientific">Pseudomonas lactis</name>
    <dbReference type="NCBI Taxonomy" id="1615674"/>
    <lineage>
        <taxon>Bacteria</taxon>
        <taxon>Pseudomonadati</taxon>
        <taxon>Pseudomonadota</taxon>
        <taxon>Gammaproteobacteria</taxon>
        <taxon>Pseudomonadales</taxon>
        <taxon>Pseudomonadaceae</taxon>
        <taxon>Pseudomonas</taxon>
    </lineage>
</organism>
<accession>A0ABS9FJE2</accession>
<name>A0ABS9FJE2_9PSED</name>
<evidence type="ECO:0000313" key="1">
    <source>
        <dbReference type="EMBL" id="MCF5152297.1"/>
    </source>
</evidence>
<evidence type="ECO:0000313" key="2">
    <source>
        <dbReference type="Proteomes" id="UP000814074"/>
    </source>
</evidence>
<dbReference type="EMBL" id="WKDU01000005">
    <property type="protein sequence ID" value="MCF5152297.1"/>
    <property type="molecule type" value="Genomic_DNA"/>
</dbReference>
<reference evidence="1 2" key="1">
    <citation type="submission" date="2019-11" db="EMBL/GenBank/DDBJ databases">
        <title>Epiphytic Pseudomonas syringae from cherry orchards.</title>
        <authorList>
            <person name="Hulin M.T."/>
        </authorList>
    </citation>
    <scope>NUCLEOTIDE SEQUENCE [LARGE SCALE GENOMIC DNA]</scope>
    <source>
        <strain evidence="1 2">PA-6-3B</strain>
    </source>
</reference>
<protein>
    <submittedName>
        <fullName evidence="1">Uncharacterized protein</fullName>
    </submittedName>
</protein>
<dbReference type="RefSeq" id="WP_236269816.1">
    <property type="nucleotide sequence ID" value="NZ_WKDU01000005.1"/>
</dbReference>
<proteinExistence type="predicted"/>
<dbReference type="Proteomes" id="UP000814074">
    <property type="component" value="Unassembled WGS sequence"/>
</dbReference>
<sequence>MIDDKKATCYYKYEIEGHEKSDQAELLEKLKHHEFLIVLRQTLAGVIRGREPGYELQTPEHHQTVPSGYLVGPAKIEFSWDIEFERGHGPESIDDYNFYRLDRVPKLKP</sequence>
<comment type="caution">
    <text evidence="1">The sequence shown here is derived from an EMBL/GenBank/DDBJ whole genome shotgun (WGS) entry which is preliminary data.</text>
</comment>
<gene>
    <name evidence="1" type="ORF">GIW47_06655</name>
</gene>